<organism evidence="1 2">
    <name type="scientific">Paraburkholderia phymatum</name>
    <dbReference type="NCBI Taxonomy" id="148447"/>
    <lineage>
        <taxon>Bacteria</taxon>
        <taxon>Pseudomonadati</taxon>
        <taxon>Pseudomonadota</taxon>
        <taxon>Betaproteobacteria</taxon>
        <taxon>Burkholderiales</taxon>
        <taxon>Burkholderiaceae</taxon>
        <taxon>Paraburkholderia</taxon>
    </lineage>
</organism>
<keyword evidence="2" id="KW-1185">Reference proteome</keyword>
<sequence>MDNLLFVKISEINDECEVCEERRPFFNLKDEGASYALKKQSGDVYYSFQCFSCRTDKRVFVVRYSVDVDERMLNLEKFGEFPRRKLKRDKNLQRFFKDDLDNFEKATVCLATGYGVAAFAYFRRILENNIVQLLKLVREDAVASGAPQETLDALDELENPGVPMSKKIEKANAAMPPYLKPEGLNPLGKLYANLSDGVHSAPEEECFKRANAIQFCLAFLIGELSSRKRHRESFKSQLASL</sequence>
<dbReference type="EMBL" id="JBFRCH010000015">
    <property type="protein sequence ID" value="MEX3934803.1"/>
    <property type="molecule type" value="Genomic_DNA"/>
</dbReference>
<evidence type="ECO:0000313" key="2">
    <source>
        <dbReference type="Proteomes" id="UP001558850"/>
    </source>
</evidence>
<gene>
    <name evidence="1" type="ORF">AB4Y32_23950</name>
</gene>
<reference evidence="1" key="1">
    <citation type="submission" date="2024-07" db="EMBL/GenBank/DDBJ databases">
        <title>A survey of Mimosa microsymbionts across Brazilian biomes reveals a high diversity of Paraburkholderia nodulating endemic species, but also that Cupriavidus is common as a symbiont of widespread species.</title>
        <authorList>
            <person name="Rouws L."/>
            <person name="Barauna A."/>
            <person name="Beukes C."/>
            <person name="Rouws J.R.C."/>
            <person name="De Faria S.M."/>
            <person name="Gross E."/>
            <person name="Bueno Dos Reis Junior F."/>
            <person name="Simon M.F."/>
            <person name="Maluk M."/>
            <person name="Odee D.W."/>
            <person name="Kenicer G."/>
            <person name="Young J.P.W."/>
            <person name="Reis V.M."/>
            <person name="Zilli J."/>
            <person name="James E.K."/>
        </authorList>
    </citation>
    <scope>NUCLEOTIDE SEQUENCE</scope>
    <source>
        <strain evidence="1">EG181B</strain>
    </source>
</reference>
<evidence type="ECO:0000313" key="1">
    <source>
        <dbReference type="EMBL" id="MEX3934803.1"/>
    </source>
</evidence>
<proteinExistence type="predicted"/>
<accession>A0ACC6U521</accession>
<protein>
    <submittedName>
        <fullName evidence="1">Uncharacterized protein</fullName>
    </submittedName>
</protein>
<comment type="caution">
    <text evidence="1">The sequence shown here is derived from an EMBL/GenBank/DDBJ whole genome shotgun (WGS) entry which is preliminary data.</text>
</comment>
<dbReference type="Proteomes" id="UP001558850">
    <property type="component" value="Unassembled WGS sequence"/>
</dbReference>
<name>A0ACC6U521_9BURK</name>